<proteinExistence type="predicted"/>
<feature type="chain" id="PRO_5012736222" evidence="1">
    <location>
        <begin position="28"/>
        <end position="61"/>
    </location>
</feature>
<evidence type="ECO:0000313" key="3">
    <source>
        <dbReference type="Proteomes" id="UP000197138"/>
    </source>
</evidence>
<organism evidence="2 3">
    <name type="scientific">Punica granatum</name>
    <name type="common">Pomegranate</name>
    <dbReference type="NCBI Taxonomy" id="22663"/>
    <lineage>
        <taxon>Eukaryota</taxon>
        <taxon>Viridiplantae</taxon>
        <taxon>Streptophyta</taxon>
        <taxon>Embryophyta</taxon>
        <taxon>Tracheophyta</taxon>
        <taxon>Spermatophyta</taxon>
        <taxon>Magnoliopsida</taxon>
        <taxon>eudicotyledons</taxon>
        <taxon>Gunneridae</taxon>
        <taxon>Pentapetalae</taxon>
        <taxon>rosids</taxon>
        <taxon>malvids</taxon>
        <taxon>Myrtales</taxon>
        <taxon>Lythraceae</taxon>
        <taxon>Punica</taxon>
    </lineage>
</organism>
<feature type="signal peptide" evidence="1">
    <location>
        <begin position="1"/>
        <end position="27"/>
    </location>
</feature>
<keyword evidence="1" id="KW-0732">Signal</keyword>
<protein>
    <submittedName>
        <fullName evidence="2">Uncharacterized protein</fullName>
    </submittedName>
</protein>
<dbReference type="EMBL" id="MTKT01002507">
    <property type="protein sequence ID" value="OWM77900.1"/>
    <property type="molecule type" value="Genomic_DNA"/>
</dbReference>
<accession>A0A218WZU9</accession>
<comment type="caution">
    <text evidence="2">The sequence shown here is derived from an EMBL/GenBank/DDBJ whole genome shotgun (WGS) entry which is preliminary data.</text>
</comment>
<dbReference type="AlphaFoldDB" id="A0A218WZU9"/>
<reference evidence="3" key="1">
    <citation type="journal article" date="2017" name="Plant J.">
        <title>The pomegranate (Punica granatum L.) genome and the genomics of punicalagin biosynthesis.</title>
        <authorList>
            <person name="Qin G."/>
            <person name="Xu C."/>
            <person name="Ming R."/>
            <person name="Tang H."/>
            <person name="Guyot R."/>
            <person name="Kramer E.M."/>
            <person name="Hu Y."/>
            <person name="Yi X."/>
            <person name="Qi Y."/>
            <person name="Xu X."/>
            <person name="Gao Z."/>
            <person name="Pan H."/>
            <person name="Jian J."/>
            <person name="Tian Y."/>
            <person name="Yue Z."/>
            <person name="Xu Y."/>
        </authorList>
    </citation>
    <scope>NUCLEOTIDE SEQUENCE [LARGE SCALE GENOMIC DNA]</scope>
    <source>
        <strain evidence="3">cv. Dabenzi</strain>
    </source>
</reference>
<dbReference type="Proteomes" id="UP000197138">
    <property type="component" value="Unassembled WGS sequence"/>
</dbReference>
<evidence type="ECO:0000313" key="2">
    <source>
        <dbReference type="EMBL" id="OWM77900.1"/>
    </source>
</evidence>
<gene>
    <name evidence="2" type="ORF">CDL15_Pgr018469</name>
</gene>
<evidence type="ECO:0000256" key="1">
    <source>
        <dbReference type="SAM" id="SignalP"/>
    </source>
</evidence>
<name>A0A218WZU9_PUNGR</name>
<sequence>MRAKATLPKITIVLIGFFLRLQQIAKGHPDTSFVYSLCSNDEYKPSDSFEKGLGYVLSAIV</sequence>